<evidence type="ECO:0000256" key="3">
    <source>
        <dbReference type="PROSITE-ProRule" id="PRU00023"/>
    </source>
</evidence>
<dbReference type="PROSITE" id="PS50297">
    <property type="entry name" value="ANK_REP_REGION"/>
    <property type="match status" value="1"/>
</dbReference>
<organism evidence="4 5">
    <name type="scientific">Mollisia scopiformis</name>
    <name type="common">Conifer needle endophyte fungus</name>
    <name type="synonym">Phialocephala scopiformis</name>
    <dbReference type="NCBI Taxonomy" id="149040"/>
    <lineage>
        <taxon>Eukaryota</taxon>
        <taxon>Fungi</taxon>
        <taxon>Dikarya</taxon>
        <taxon>Ascomycota</taxon>
        <taxon>Pezizomycotina</taxon>
        <taxon>Leotiomycetes</taxon>
        <taxon>Helotiales</taxon>
        <taxon>Mollisiaceae</taxon>
        <taxon>Mollisia</taxon>
    </lineage>
</organism>
<name>A0A194XH98_MOLSC</name>
<evidence type="ECO:0000256" key="1">
    <source>
        <dbReference type="ARBA" id="ARBA00022737"/>
    </source>
</evidence>
<feature type="repeat" description="ANK" evidence="3">
    <location>
        <begin position="165"/>
        <end position="197"/>
    </location>
</feature>
<dbReference type="PANTHER" id="PTHR24171">
    <property type="entry name" value="ANKYRIN REPEAT DOMAIN-CONTAINING PROTEIN 39-RELATED"/>
    <property type="match status" value="1"/>
</dbReference>
<dbReference type="GeneID" id="28817638"/>
<dbReference type="Pfam" id="PF00023">
    <property type="entry name" value="Ank"/>
    <property type="match status" value="2"/>
</dbReference>
<dbReference type="SUPFAM" id="SSF48403">
    <property type="entry name" value="Ankyrin repeat"/>
    <property type="match status" value="1"/>
</dbReference>
<dbReference type="SMART" id="SM00248">
    <property type="entry name" value="ANK"/>
    <property type="match status" value="10"/>
</dbReference>
<keyword evidence="2 3" id="KW-0040">ANK repeat</keyword>
<dbReference type="KEGG" id="psco:LY89DRAFT_493399"/>
<dbReference type="EMBL" id="KQ947411">
    <property type="protein sequence ID" value="KUJ19538.1"/>
    <property type="molecule type" value="Genomic_DNA"/>
</dbReference>
<dbReference type="Proteomes" id="UP000070700">
    <property type="component" value="Unassembled WGS sequence"/>
</dbReference>
<dbReference type="OrthoDB" id="539213at2759"/>
<dbReference type="RefSeq" id="XP_018073893.1">
    <property type="nucleotide sequence ID" value="XM_018207912.1"/>
</dbReference>
<gene>
    <name evidence="4" type="ORF">LY89DRAFT_493399</name>
</gene>
<dbReference type="PROSITE" id="PS50088">
    <property type="entry name" value="ANK_REPEAT"/>
    <property type="match status" value="2"/>
</dbReference>
<dbReference type="InParanoid" id="A0A194XH98"/>
<dbReference type="AlphaFoldDB" id="A0A194XH98"/>
<sequence>MFKNLPILGFQEMQQVNQSMDVLDAGQFALPWNAIGYNFNSSMEYIIGSLLPTSEFLSSTTAEDFPVSNQGNVTNPELLNIAVFLASNNFPAGANGKDVYKWLKAHKKIPILDALASIKTPSAEATLESLLPFAVEAKDIPMLQQLLRAGVNPNGQSCRHNRIPEILTPLQFACIIRHTEMAQILTEAGADIDNPGSGWKSSGILFAIIAYYLIPNSGSRYIVTPFPSYGMHDSRLIAGDQTADVWLSDRGSGCVDLVQVLLDASANVNPSVEYSPSSNKDWKINRFLEDGHSPLSAAAKYRDHGLVKLLVQHHANVKFITSRGTGILQECLYSWDQADCDFSSYREPRSVLDRSFTFDGDQDVSRIAPVVQTLLSAGADAPQRSYYPFYFRCPVKFACSNCSESTNSMGTFLSTLDLAVLSGVPDLVSMFLNTGALPTQHTLEVAQKVNCPLDVLSLLHTPKPEQSELKIVDTIIKSALRTGDVSIITTLPLDPDAFYNRLSSNGWDFREAIELACQFASHIGVLRQVLDEAFVFRQPIIASLGCSIYYKLLSEHEKVKEVVEILLYAGADINAAPEGCSTPLSIARQNGDEALVELLLEAGAAPGSDSLLHNDRVISGSEGLRKLIRAIERGDMSTVRSMIEAGVDINKVGFSECRGTCDERGSPYRGGPLAIAIIKQNEYCFRYLISRGAKLNVDPDDWRTLTPLAAAIIIQDEKLIQELLDLGANLFDPYALEASVGNPRLFQLLTAQIGLNLARRSS</sequence>
<protein>
    <submittedName>
        <fullName evidence="4">Ankyrin</fullName>
    </submittedName>
</protein>
<feature type="repeat" description="ANK" evidence="3">
    <location>
        <begin position="290"/>
        <end position="322"/>
    </location>
</feature>
<evidence type="ECO:0000313" key="4">
    <source>
        <dbReference type="EMBL" id="KUJ19538.1"/>
    </source>
</evidence>
<evidence type="ECO:0000256" key="2">
    <source>
        <dbReference type="ARBA" id="ARBA00023043"/>
    </source>
</evidence>
<dbReference type="InterPro" id="IPR036770">
    <property type="entry name" value="Ankyrin_rpt-contain_sf"/>
</dbReference>
<dbReference type="InterPro" id="IPR002110">
    <property type="entry name" value="Ankyrin_rpt"/>
</dbReference>
<dbReference type="PANTHER" id="PTHR24171:SF9">
    <property type="entry name" value="ANKYRIN REPEAT DOMAIN-CONTAINING PROTEIN 39"/>
    <property type="match status" value="1"/>
</dbReference>
<evidence type="ECO:0000313" key="5">
    <source>
        <dbReference type="Proteomes" id="UP000070700"/>
    </source>
</evidence>
<proteinExistence type="predicted"/>
<keyword evidence="5" id="KW-1185">Reference proteome</keyword>
<reference evidence="4 5" key="1">
    <citation type="submission" date="2015-10" db="EMBL/GenBank/DDBJ databases">
        <title>Full genome of DAOMC 229536 Phialocephala scopiformis, a fungal endophyte of spruce producing the potent anti-insectan compound rugulosin.</title>
        <authorList>
            <consortium name="DOE Joint Genome Institute"/>
            <person name="Walker A.K."/>
            <person name="Frasz S.L."/>
            <person name="Seifert K.A."/>
            <person name="Miller J.D."/>
            <person name="Mondo S.J."/>
            <person name="Labutti K."/>
            <person name="Lipzen A."/>
            <person name="Dockter R."/>
            <person name="Kennedy M."/>
            <person name="Grigoriev I.V."/>
            <person name="Spatafora J.W."/>
        </authorList>
    </citation>
    <scope>NUCLEOTIDE SEQUENCE [LARGE SCALE GENOMIC DNA]</scope>
    <source>
        <strain evidence="4 5">CBS 120377</strain>
    </source>
</reference>
<keyword evidence="1" id="KW-0677">Repeat</keyword>
<accession>A0A194XH98</accession>
<dbReference type="Gene3D" id="1.25.40.20">
    <property type="entry name" value="Ankyrin repeat-containing domain"/>
    <property type="match status" value="4"/>
</dbReference>